<evidence type="ECO:0000313" key="2">
    <source>
        <dbReference type="Proteomes" id="UP000387223"/>
    </source>
</evidence>
<evidence type="ECO:0000313" key="1">
    <source>
        <dbReference type="EMBL" id="GBO88615.1"/>
    </source>
</evidence>
<reference evidence="1 2" key="1">
    <citation type="journal article" date="2019" name="J. Gen. Appl. Microbiol.">
        <title>Aerobic degradation of cis-dichloroethene by the marine bacterium Marinobacter salsuginis strain 5N-3.</title>
        <authorList>
            <person name="Inoue Y."/>
            <person name="Fukunaga Y."/>
            <person name="Katsumata H."/>
            <person name="Ohji S."/>
            <person name="Hosoyama A."/>
            <person name="Mori K."/>
            <person name="Ando K."/>
        </authorList>
    </citation>
    <scope>NUCLEOTIDE SEQUENCE [LARGE SCALE GENOMIC DNA]</scope>
    <source>
        <strain evidence="1 2">NBRC 109114</strain>
    </source>
</reference>
<name>A0A5M3Q055_9GAMM</name>
<dbReference type="Proteomes" id="UP000387223">
    <property type="component" value="Unassembled WGS sequence"/>
</dbReference>
<dbReference type="RefSeq" id="WP_136631073.1">
    <property type="nucleotide sequence ID" value="NZ_BGZI01000015.1"/>
</dbReference>
<comment type="caution">
    <text evidence="1">The sequence shown here is derived from an EMBL/GenBank/DDBJ whole genome shotgun (WGS) entry which is preliminary data.</text>
</comment>
<dbReference type="AlphaFoldDB" id="A0A5M3Q055"/>
<dbReference type="EMBL" id="BGZI01000015">
    <property type="protein sequence ID" value="GBO88615.1"/>
    <property type="molecule type" value="Genomic_DNA"/>
</dbReference>
<protein>
    <submittedName>
        <fullName evidence="1">Uncharacterized protein</fullName>
    </submittedName>
</protein>
<gene>
    <name evidence="1" type="ORF">MSSD14B_22830</name>
</gene>
<sequence>MSSAVTEQLSPYHLSRDYSKLYELICRGFRMAGWANSFNRIDSDDTPLRDICEIRREGEYQVMISARGTGYGNVWPFMENEGEERDLFIKICESCNLEWIDPDPAENSYGA</sequence>
<proteinExistence type="predicted"/>
<accession>A0A5M3Q055</accession>
<organism evidence="1 2">
    <name type="scientific">Marinobacter salsuginis</name>
    <dbReference type="NCBI Taxonomy" id="418719"/>
    <lineage>
        <taxon>Bacteria</taxon>
        <taxon>Pseudomonadati</taxon>
        <taxon>Pseudomonadota</taxon>
        <taxon>Gammaproteobacteria</taxon>
        <taxon>Pseudomonadales</taxon>
        <taxon>Marinobacteraceae</taxon>
        <taxon>Marinobacter</taxon>
    </lineage>
</organism>